<accession>A0A8S9ZFV0</accession>
<reference evidence="1" key="1">
    <citation type="journal article" date="2020" name="Ecol. Evol.">
        <title>Genome structure and content of the rice root-knot nematode (Meloidogyne graminicola).</title>
        <authorList>
            <person name="Phan N.T."/>
            <person name="Danchin E.G.J."/>
            <person name="Klopp C."/>
            <person name="Perfus-Barbeoch L."/>
            <person name="Kozlowski D.K."/>
            <person name="Koutsovoulos G.D."/>
            <person name="Lopez-Roques C."/>
            <person name="Bouchez O."/>
            <person name="Zahm M."/>
            <person name="Besnard G."/>
            <person name="Bellafiore S."/>
        </authorList>
    </citation>
    <scope>NUCLEOTIDE SEQUENCE</scope>
    <source>
        <strain evidence="1">VN-18</strain>
    </source>
</reference>
<proteinExistence type="predicted"/>
<gene>
    <name evidence="1" type="ORF">Mgra_00008378</name>
</gene>
<keyword evidence="2" id="KW-1185">Reference proteome</keyword>
<evidence type="ECO:0000313" key="1">
    <source>
        <dbReference type="EMBL" id="KAF7632193.1"/>
    </source>
</evidence>
<organism evidence="1 2">
    <name type="scientific">Meloidogyne graminicola</name>
    <dbReference type="NCBI Taxonomy" id="189291"/>
    <lineage>
        <taxon>Eukaryota</taxon>
        <taxon>Metazoa</taxon>
        <taxon>Ecdysozoa</taxon>
        <taxon>Nematoda</taxon>
        <taxon>Chromadorea</taxon>
        <taxon>Rhabditida</taxon>
        <taxon>Tylenchina</taxon>
        <taxon>Tylenchomorpha</taxon>
        <taxon>Tylenchoidea</taxon>
        <taxon>Meloidogynidae</taxon>
        <taxon>Meloidogyninae</taxon>
        <taxon>Meloidogyne</taxon>
    </lineage>
</organism>
<name>A0A8S9ZFV0_9BILA</name>
<evidence type="ECO:0000313" key="2">
    <source>
        <dbReference type="Proteomes" id="UP000605970"/>
    </source>
</evidence>
<dbReference type="Proteomes" id="UP000605970">
    <property type="component" value="Unassembled WGS sequence"/>
</dbReference>
<dbReference type="AlphaFoldDB" id="A0A8S9ZFV0"/>
<protein>
    <submittedName>
        <fullName evidence="1">Uncharacterized protein</fullName>
    </submittedName>
</protein>
<sequence length="319" mass="37191">MDKNQRIKEKLNRYSINNLLLIQQLYKFYLKMEEQKNRNKPITIKINSSPRRRLPLELITDIFIATDGISYEEIIPILSINTLLKELKKYSVSLLTSSRIAYVMAGKFFMNTFKEVKIFFTTMRCIGCNRRLIYGLNYNANRISACFSCCFPVPPVPIPPENLKKRGKVSLQQTDDGFCPICHKYITRKNWARHVRNMHNKYYKEHGGVFSNSFAGYTTSTQEKPLFSLSFQNLRELNYENQERTSPSTSVLDVEVTKSFDIPSIQFMQDYYGEDRTFPQFSEELTEDRPPSSVTTSVIISSISDFLEERDVTESDRTN</sequence>
<dbReference type="EMBL" id="JABEBT010000109">
    <property type="protein sequence ID" value="KAF7632193.1"/>
    <property type="molecule type" value="Genomic_DNA"/>
</dbReference>
<comment type="caution">
    <text evidence="1">The sequence shown here is derived from an EMBL/GenBank/DDBJ whole genome shotgun (WGS) entry which is preliminary data.</text>
</comment>